<evidence type="ECO:0000313" key="12">
    <source>
        <dbReference type="RefSeq" id="XP_028267889.1"/>
    </source>
</evidence>
<evidence type="ECO:0000256" key="8">
    <source>
        <dbReference type="SAM" id="MobiDB-lite"/>
    </source>
</evidence>
<dbReference type="PROSITE" id="PS51828">
    <property type="entry name" value="PTX_2"/>
    <property type="match status" value="1"/>
</dbReference>
<comment type="cofactor">
    <cofactor evidence="1">
        <name>Ca(2+)</name>
        <dbReference type="ChEBI" id="CHEBI:29108"/>
    </cofactor>
</comment>
<evidence type="ECO:0000256" key="2">
    <source>
        <dbReference type="ARBA" id="ARBA00022723"/>
    </source>
</evidence>
<dbReference type="PANTHER" id="PTHR19277">
    <property type="entry name" value="PENTRAXIN"/>
    <property type="match status" value="1"/>
</dbReference>
<evidence type="ECO:0000313" key="11">
    <source>
        <dbReference type="Proteomes" id="UP000515145"/>
    </source>
</evidence>
<dbReference type="PANTHER" id="PTHR19277:SF122">
    <property type="entry name" value="PENTRAXIN-4"/>
    <property type="match status" value="1"/>
</dbReference>
<reference evidence="12" key="1">
    <citation type="submission" date="2025-08" db="UniProtKB">
        <authorList>
            <consortium name="RefSeq"/>
        </authorList>
    </citation>
    <scope>IDENTIFICATION</scope>
</reference>
<proteinExistence type="predicted"/>
<feature type="compositionally biased region" description="Polar residues" evidence="8">
    <location>
        <begin position="192"/>
        <end position="204"/>
    </location>
</feature>
<dbReference type="PRINTS" id="PR00895">
    <property type="entry name" value="PENTAXIN"/>
</dbReference>
<evidence type="ECO:0000256" key="3">
    <source>
        <dbReference type="ARBA" id="ARBA00022837"/>
    </source>
</evidence>
<evidence type="ECO:0000256" key="9">
    <source>
        <dbReference type="SAM" id="SignalP"/>
    </source>
</evidence>
<keyword evidence="11" id="KW-1185">Reference proteome</keyword>
<dbReference type="OrthoDB" id="8793160at2759"/>
<evidence type="ECO:0000256" key="4">
    <source>
        <dbReference type="ARBA" id="ARBA00023157"/>
    </source>
</evidence>
<dbReference type="InterPro" id="IPR051360">
    <property type="entry name" value="Neuronal_Pentraxin_Related"/>
</dbReference>
<sequence>MARWFWLVVQLLQLLCVTVQKVDPTTQKLRRLNQQFLQFQALMQARLDLLVLEQNRNSSRLLEGHVQALNDHYQHVSHDLEHLKHSTTQEVEALRRWSRKLEKKNSQMEVRLALMERILRENCHHTHKLDPDPSLDISNLTLELQSQEERLAELQVQRDELLVGLKGLQESLKNQALRVTRVEGRLSDILQSSRPGMVSSNLAPQKTFDPHRRGARPGRVLDSRSPTDHQYHAAYQPKRSKAQRSRLYSLSPERQGQTPSPTQQQSQASPHADTQNQTGLKAPPVLPESRTSRWDEGEDRSDPQSSVIQNLLQVPAGHKIPAERTPRREATLCNVDSMLLFPSASAENYVTFTQTLPDLAELSVCLWLHVEASRFGTLLSYATEHNDNQLVLYGSSSASLDFVIGDPVYRRLSVSFRDPRWHHLCVLWSSIQGQFWHYSDGRLSSSGSGFRRGWEIPGGGSVVLGQEQDSVGGGFDPAEGFAGQMSGFRLWNRVLSPSEVEGVAEGRGVPRGVVLGMEDIKEVHGEVQEVGCECLENCAA</sequence>
<dbReference type="GO" id="GO:0046872">
    <property type="term" value="F:metal ion binding"/>
    <property type="evidence" value="ECO:0007669"/>
    <property type="project" value="UniProtKB-KW"/>
</dbReference>
<feature type="domain" description="Pentraxin (PTX)" evidence="10">
    <location>
        <begin position="335"/>
        <end position="536"/>
    </location>
</feature>
<dbReference type="CTD" id="390667"/>
<feature type="chain" id="PRO_5027992325" evidence="9">
    <location>
        <begin position="22"/>
        <end position="540"/>
    </location>
</feature>
<gene>
    <name evidence="12" type="primary">ptx4</name>
</gene>
<feature type="compositionally biased region" description="Basic and acidic residues" evidence="8">
    <location>
        <begin position="219"/>
        <end position="231"/>
    </location>
</feature>
<dbReference type="GeneID" id="114439888"/>
<name>A0A6P7IX91_9TELE</name>
<evidence type="ECO:0000256" key="7">
    <source>
        <dbReference type="SAM" id="Coils"/>
    </source>
</evidence>
<feature type="region of interest" description="Disordered" evidence="8">
    <location>
        <begin position="192"/>
        <end position="308"/>
    </location>
</feature>
<keyword evidence="9" id="KW-0732">Signal</keyword>
<feature type="compositionally biased region" description="Low complexity" evidence="8">
    <location>
        <begin position="257"/>
        <end position="267"/>
    </location>
</feature>
<keyword evidence="2" id="KW-0479">Metal-binding</keyword>
<feature type="compositionally biased region" description="Polar residues" evidence="8">
    <location>
        <begin position="268"/>
        <end position="279"/>
    </location>
</feature>
<evidence type="ECO:0000259" key="10">
    <source>
        <dbReference type="PROSITE" id="PS51828"/>
    </source>
</evidence>
<organism evidence="11 12">
    <name type="scientific">Parambassis ranga</name>
    <name type="common">Indian glassy fish</name>
    <dbReference type="NCBI Taxonomy" id="210632"/>
    <lineage>
        <taxon>Eukaryota</taxon>
        <taxon>Metazoa</taxon>
        <taxon>Chordata</taxon>
        <taxon>Craniata</taxon>
        <taxon>Vertebrata</taxon>
        <taxon>Euteleostomi</taxon>
        <taxon>Actinopterygii</taxon>
        <taxon>Neopterygii</taxon>
        <taxon>Teleostei</taxon>
        <taxon>Neoteleostei</taxon>
        <taxon>Acanthomorphata</taxon>
        <taxon>Ovalentaria</taxon>
        <taxon>Ambassidae</taxon>
        <taxon>Parambassis</taxon>
    </lineage>
</organism>
<evidence type="ECO:0000256" key="6">
    <source>
        <dbReference type="PROSITE-ProRule" id="PRU01172"/>
    </source>
</evidence>
<evidence type="ECO:0000256" key="5">
    <source>
        <dbReference type="ARBA" id="ARBA00023180"/>
    </source>
</evidence>
<keyword evidence="7" id="KW-0175">Coiled coil</keyword>
<feature type="compositionally biased region" description="Polar residues" evidence="8">
    <location>
        <begin position="246"/>
        <end position="256"/>
    </location>
</feature>
<dbReference type="Gene3D" id="2.60.120.200">
    <property type="match status" value="1"/>
</dbReference>
<evidence type="ECO:0000256" key="1">
    <source>
        <dbReference type="ARBA" id="ARBA00001913"/>
    </source>
</evidence>
<accession>A0A6P7IX91</accession>
<dbReference type="SUPFAM" id="SSF49899">
    <property type="entry name" value="Concanavalin A-like lectins/glucanases"/>
    <property type="match status" value="1"/>
</dbReference>
<dbReference type="Proteomes" id="UP000515145">
    <property type="component" value="Chromosome 8"/>
</dbReference>
<comment type="caution">
    <text evidence="6">Lacks conserved residue(s) required for the propagation of feature annotation.</text>
</comment>
<keyword evidence="4" id="KW-1015">Disulfide bond</keyword>
<dbReference type="InterPro" id="IPR001759">
    <property type="entry name" value="PTX_dom"/>
</dbReference>
<dbReference type="Pfam" id="PF00354">
    <property type="entry name" value="Pentaxin"/>
    <property type="match status" value="1"/>
</dbReference>
<dbReference type="AlphaFoldDB" id="A0A6P7IX91"/>
<keyword evidence="3" id="KW-0106">Calcium</keyword>
<protein>
    <submittedName>
        <fullName evidence="12">Pentraxin-4</fullName>
    </submittedName>
</protein>
<keyword evidence="5" id="KW-0325">Glycoprotein</keyword>
<feature type="coiled-coil region" evidence="7">
    <location>
        <begin position="98"/>
        <end position="164"/>
    </location>
</feature>
<dbReference type="InParanoid" id="A0A6P7IX91"/>
<feature type="signal peptide" evidence="9">
    <location>
        <begin position="1"/>
        <end position="21"/>
    </location>
</feature>
<dbReference type="RefSeq" id="XP_028267889.1">
    <property type="nucleotide sequence ID" value="XM_028412088.1"/>
</dbReference>
<dbReference type="SMART" id="SM00159">
    <property type="entry name" value="PTX"/>
    <property type="match status" value="1"/>
</dbReference>
<dbReference type="InterPro" id="IPR013320">
    <property type="entry name" value="ConA-like_dom_sf"/>
</dbReference>